<feature type="transmembrane region" description="Helical" evidence="10">
    <location>
        <begin position="179"/>
        <end position="202"/>
    </location>
</feature>
<dbReference type="Pfam" id="PF01490">
    <property type="entry name" value="Aa_trans"/>
    <property type="match status" value="1"/>
</dbReference>
<evidence type="ECO:0000256" key="2">
    <source>
        <dbReference type="ARBA" id="ARBA00008066"/>
    </source>
</evidence>
<feature type="transmembrane region" description="Helical" evidence="10">
    <location>
        <begin position="427"/>
        <end position="451"/>
    </location>
</feature>
<keyword evidence="7 10" id="KW-1133">Transmembrane helix</keyword>
<gene>
    <name evidence="12" type="ORF">CAOG_001365</name>
</gene>
<evidence type="ECO:0000256" key="5">
    <source>
        <dbReference type="ARBA" id="ARBA00022692"/>
    </source>
</evidence>
<dbReference type="OrthoDB" id="438545at2759"/>
<dbReference type="Proteomes" id="UP000008743">
    <property type="component" value="Unassembled WGS sequence"/>
</dbReference>
<evidence type="ECO:0000256" key="8">
    <source>
        <dbReference type="ARBA" id="ARBA00023136"/>
    </source>
</evidence>
<evidence type="ECO:0000259" key="11">
    <source>
        <dbReference type="Pfam" id="PF01490"/>
    </source>
</evidence>
<proteinExistence type="inferred from homology"/>
<evidence type="ECO:0000256" key="4">
    <source>
        <dbReference type="ARBA" id="ARBA00022554"/>
    </source>
</evidence>
<keyword evidence="3" id="KW-0813">Transport</keyword>
<evidence type="ECO:0000256" key="10">
    <source>
        <dbReference type="SAM" id="Phobius"/>
    </source>
</evidence>
<feature type="transmembrane region" description="Helical" evidence="10">
    <location>
        <begin position="281"/>
        <end position="305"/>
    </location>
</feature>
<dbReference type="GO" id="GO:0015189">
    <property type="term" value="F:L-lysine transmembrane transporter activity"/>
    <property type="evidence" value="ECO:0007669"/>
    <property type="project" value="TreeGrafter"/>
</dbReference>
<feature type="transmembrane region" description="Helical" evidence="10">
    <location>
        <begin position="241"/>
        <end position="261"/>
    </location>
</feature>
<dbReference type="GO" id="GO:0005774">
    <property type="term" value="C:vacuolar membrane"/>
    <property type="evidence" value="ECO:0007669"/>
    <property type="project" value="UniProtKB-SubCell"/>
</dbReference>
<reference evidence="13" key="1">
    <citation type="submission" date="2011-02" db="EMBL/GenBank/DDBJ databases">
        <title>The Genome Sequence of Capsaspora owczarzaki ATCC 30864.</title>
        <authorList>
            <person name="Russ C."/>
            <person name="Cuomo C."/>
            <person name="Burger G."/>
            <person name="Gray M.W."/>
            <person name="Holland P.W.H."/>
            <person name="King N."/>
            <person name="Lang F.B.F."/>
            <person name="Roger A.J."/>
            <person name="Ruiz-Trillo I."/>
            <person name="Young S.K."/>
            <person name="Zeng Q."/>
            <person name="Gargeya S."/>
            <person name="Alvarado L."/>
            <person name="Berlin A."/>
            <person name="Chapman S.B."/>
            <person name="Chen Z."/>
            <person name="Freedman E."/>
            <person name="Gellesch M."/>
            <person name="Goldberg J."/>
            <person name="Griggs A."/>
            <person name="Gujja S."/>
            <person name="Heilman E."/>
            <person name="Heiman D."/>
            <person name="Howarth C."/>
            <person name="Mehta T."/>
            <person name="Neiman D."/>
            <person name="Pearson M."/>
            <person name="Roberts A."/>
            <person name="Saif S."/>
            <person name="Shea T."/>
            <person name="Shenoy N."/>
            <person name="Sisk P."/>
            <person name="Stolte C."/>
            <person name="Sykes S."/>
            <person name="White J."/>
            <person name="Yandava C."/>
            <person name="Haas B."/>
            <person name="Nusbaum C."/>
            <person name="Birren B."/>
        </authorList>
    </citation>
    <scope>NUCLEOTIDE SEQUENCE</scope>
    <source>
        <strain evidence="13">ATCC 30864</strain>
    </source>
</reference>
<evidence type="ECO:0000313" key="12">
    <source>
        <dbReference type="EMBL" id="KJE89975.1"/>
    </source>
</evidence>
<evidence type="ECO:0000313" key="13">
    <source>
        <dbReference type="Proteomes" id="UP000008743"/>
    </source>
</evidence>
<feature type="transmembrane region" description="Helical" evidence="10">
    <location>
        <begin position="358"/>
        <end position="377"/>
    </location>
</feature>
<organism evidence="12 13">
    <name type="scientific">Capsaspora owczarzaki (strain ATCC 30864)</name>
    <dbReference type="NCBI Taxonomy" id="595528"/>
    <lineage>
        <taxon>Eukaryota</taxon>
        <taxon>Filasterea</taxon>
        <taxon>Capsaspora</taxon>
    </lineage>
</organism>
<feature type="region of interest" description="Disordered" evidence="9">
    <location>
        <begin position="1"/>
        <end position="20"/>
    </location>
</feature>
<dbReference type="PANTHER" id="PTHR22950">
    <property type="entry name" value="AMINO ACID TRANSPORTER"/>
    <property type="match status" value="1"/>
</dbReference>
<dbReference type="PANTHER" id="PTHR22950:SF678">
    <property type="entry name" value="VACUOLAR AMINO ACID TRANSPORTER 5-RELATED"/>
    <property type="match status" value="1"/>
</dbReference>
<dbReference type="GO" id="GO:0005313">
    <property type="term" value="F:L-glutamate transmembrane transporter activity"/>
    <property type="evidence" value="ECO:0007669"/>
    <property type="project" value="TreeGrafter"/>
</dbReference>
<keyword evidence="8 10" id="KW-0472">Membrane</keyword>
<protein>
    <recommendedName>
        <fullName evidence="11">Amino acid transporter transmembrane domain-containing protein</fullName>
    </recommendedName>
</protein>
<keyword evidence="4" id="KW-0926">Vacuole</keyword>
<dbReference type="GO" id="GO:0005290">
    <property type="term" value="F:L-histidine transmembrane transporter activity"/>
    <property type="evidence" value="ECO:0007669"/>
    <property type="project" value="TreeGrafter"/>
</dbReference>
<evidence type="ECO:0000256" key="1">
    <source>
        <dbReference type="ARBA" id="ARBA00004128"/>
    </source>
</evidence>
<dbReference type="InterPro" id="IPR013057">
    <property type="entry name" value="AA_transpt_TM"/>
</dbReference>
<accession>A0A0D2WJ21</accession>
<feature type="domain" description="Amino acid transporter transmembrane" evidence="11">
    <location>
        <begin position="132"/>
        <end position="484"/>
    </location>
</feature>
<name>A0A0D2WJ21_CAPO3</name>
<dbReference type="EMBL" id="KE346361">
    <property type="protein sequence ID" value="KJE89975.1"/>
    <property type="molecule type" value="Genomic_DNA"/>
</dbReference>
<evidence type="ECO:0000256" key="6">
    <source>
        <dbReference type="ARBA" id="ARBA00022970"/>
    </source>
</evidence>
<evidence type="ECO:0000256" key="7">
    <source>
        <dbReference type="ARBA" id="ARBA00022989"/>
    </source>
</evidence>
<keyword evidence="6" id="KW-0029">Amino-acid transport</keyword>
<dbReference type="AlphaFoldDB" id="A0A0D2WJ21"/>
<evidence type="ECO:0000256" key="9">
    <source>
        <dbReference type="SAM" id="MobiDB-lite"/>
    </source>
</evidence>
<sequence>MMHCAALNSGSEGWSSSSSRPSINNAASHCISRSERPSSSLMKLSMAEARGQSASVSTQFKLWNNFTGAGVGWQRLKKSQALSDLCYYFFFSDLEGAGLLLQLPSVELGQYCTCLVSFFFFSNARIPANLGAIASSFGLQLLVECARRTGQVNASYFTVAKHTYPKASKLIDLAVALKCYGVAISYLIVVGDLLVAAMLSLFDVSSDSVVADRRFWIGMAMLIELPLSIQKHLNSLRWASVAALATVIYLTGLVCGNYFASGVDASADAFELEYWRSDVDVITALPIIVFAFTCHQNIFTIYGELRNPTAERIHKVINLAISSCLFIYFTVGICGYLTFRLITRSNIILNYTRDELQIWANICRLAVAVLALFSYPLQVHPCRTSIENLLFASSPLHNADRRRVIETLVLCLTTFLIAFFVSDLDIVLGFVGATGSTTLCYLLPGLFYLKLEANASKWHWRRIGALILAVVGVIMIFVANTVTIMKAVDPDSLPNEPAIPNYSTSSSFEASTSFTPATSTIDVSSTIFGSTATSSSTTSTILSSGTPSALDTSTVLSSATPSALDTSTVLSSGTPSVTLDSSATLDVSTTATDLLTSSALGTDTSALASESATSVIDTLLSIFTSTDAPQSTA</sequence>
<keyword evidence="5 10" id="KW-0812">Transmembrane</keyword>
<evidence type="ECO:0000256" key="3">
    <source>
        <dbReference type="ARBA" id="ARBA00022448"/>
    </source>
</evidence>
<dbReference type="GO" id="GO:0015194">
    <property type="term" value="F:L-serine transmembrane transporter activity"/>
    <property type="evidence" value="ECO:0007669"/>
    <property type="project" value="TreeGrafter"/>
</dbReference>
<dbReference type="GO" id="GO:0005302">
    <property type="term" value="F:L-tyrosine transmembrane transporter activity"/>
    <property type="evidence" value="ECO:0007669"/>
    <property type="project" value="TreeGrafter"/>
</dbReference>
<comment type="subcellular location">
    <subcellularLocation>
        <location evidence="1">Vacuole membrane</location>
        <topology evidence="1">Multi-pass membrane protein</topology>
    </subcellularLocation>
</comment>
<feature type="transmembrane region" description="Helical" evidence="10">
    <location>
        <begin position="404"/>
        <end position="421"/>
    </location>
</feature>
<dbReference type="GO" id="GO:0061459">
    <property type="term" value="F:L-arginine transmembrane transporter activity"/>
    <property type="evidence" value="ECO:0007669"/>
    <property type="project" value="TreeGrafter"/>
</dbReference>
<feature type="transmembrane region" description="Helical" evidence="10">
    <location>
        <begin position="463"/>
        <end position="485"/>
    </location>
</feature>
<feature type="transmembrane region" description="Helical" evidence="10">
    <location>
        <begin position="317"/>
        <end position="338"/>
    </location>
</feature>
<comment type="similarity">
    <text evidence="2">Belongs to the amino acid/polyamine transporter 2 family.</text>
</comment>
<keyword evidence="13" id="KW-1185">Reference proteome</keyword>